<comment type="caution">
    <text evidence="2">The sequence shown here is derived from an EMBL/GenBank/DDBJ whole genome shotgun (WGS) entry which is preliminary data.</text>
</comment>
<reference evidence="2" key="1">
    <citation type="submission" date="2020-05" db="EMBL/GenBank/DDBJ databases">
        <title>Mycena genomes resolve the evolution of fungal bioluminescence.</title>
        <authorList>
            <person name="Tsai I.J."/>
        </authorList>
    </citation>
    <scope>NUCLEOTIDE SEQUENCE</scope>
    <source>
        <strain evidence="2">160909Yilan</strain>
    </source>
</reference>
<dbReference type="EMBL" id="JACAZH010000013">
    <property type="protein sequence ID" value="KAF7351741.1"/>
    <property type="molecule type" value="Genomic_DNA"/>
</dbReference>
<accession>A0A8H6Y4D3</accession>
<sequence length="217" mass="23055">MTLALASILAPFTFFVVAASLQNVPGCLPGEKATIVSQSVFGDIPILSPGVGGVTNATITFFTCPSRDSPVVAPPSTPIDVCGLIDNSEPLFGEGTFNCTQGPTNEPTLAECGIIDDMLQDSFARTAEVVIPPRSGAVMSIFNNSCVFVFLNDDTNDTYSVCVGTISEMNTFTAEEECFSVAQDGFRGSYRSPVQPGVQNWEWHIAYAPDLDFDVGS</sequence>
<evidence type="ECO:0000313" key="2">
    <source>
        <dbReference type="EMBL" id="KAF7351741.1"/>
    </source>
</evidence>
<protein>
    <submittedName>
        <fullName evidence="2">Uncharacterized protein</fullName>
    </submittedName>
</protein>
<proteinExistence type="predicted"/>
<feature type="signal peptide" evidence="1">
    <location>
        <begin position="1"/>
        <end position="18"/>
    </location>
</feature>
<keyword evidence="3" id="KW-1185">Reference proteome</keyword>
<dbReference type="AlphaFoldDB" id="A0A8H6Y4D3"/>
<dbReference type="Proteomes" id="UP000623467">
    <property type="component" value="Unassembled WGS sequence"/>
</dbReference>
<name>A0A8H6Y4D3_9AGAR</name>
<keyword evidence="1" id="KW-0732">Signal</keyword>
<feature type="chain" id="PRO_5034818370" evidence="1">
    <location>
        <begin position="19"/>
        <end position="217"/>
    </location>
</feature>
<evidence type="ECO:0000313" key="3">
    <source>
        <dbReference type="Proteomes" id="UP000623467"/>
    </source>
</evidence>
<organism evidence="2 3">
    <name type="scientific">Mycena sanguinolenta</name>
    <dbReference type="NCBI Taxonomy" id="230812"/>
    <lineage>
        <taxon>Eukaryota</taxon>
        <taxon>Fungi</taxon>
        <taxon>Dikarya</taxon>
        <taxon>Basidiomycota</taxon>
        <taxon>Agaricomycotina</taxon>
        <taxon>Agaricomycetes</taxon>
        <taxon>Agaricomycetidae</taxon>
        <taxon>Agaricales</taxon>
        <taxon>Marasmiineae</taxon>
        <taxon>Mycenaceae</taxon>
        <taxon>Mycena</taxon>
    </lineage>
</organism>
<gene>
    <name evidence="2" type="ORF">MSAN_01607300</name>
</gene>
<dbReference type="OrthoDB" id="2953916at2759"/>
<evidence type="ECO:0000256" key="1">
    <source>
        <dbReference type="SAM" id="SignalP"/>
    </source>
</evidence>